<name>A0ABN9RPI9_9DINO</name>
<sequence>LRLPAAHRPPAPLGRRRALQAPRRPGRRGDALRGQGPGAAVEAAGQAAAGHPDAGDTAPEQISSQALLRPEFSCLVRVVSEQVGLGCFLGLLAEHRAVLSPPGKGHDCFRTWQAVAVGTVPLVVDDPAFDPRLYEDVGSAFVPPPEDLSPEALRQLLDALADPSELLPRLSVRARMAEWEALAAAEARGAPSRPCAAPPWQSDLRCAPGIART</sequence>
<evidence type="ECO:0000313" key="3">
    <source>
        <dbReference type="Proteomes" id="UP001189429"/>
    </source>
</evidence>
<protein>
    <recommendedName>
        <fullName evidence="4">Exostosin GT47 domain-containing protein</fullName>
    </recommendedName>
</protein>
<accession>A0ABN9RPI9</accession>
<organism evidence="2 3">
    <name type="scientific">Prorocentrum cordatum</name>
    <dbReference type="NCBI Taxonomy" id="2364126"/>
    <lineage>
        <taxon>Eukaryota</taxon>
        <taxon>Sar</taxon>
        <taxon>Alveolata</taxon>
        <taxon>Dinophyceae</taxon>
        <taxon>Prorocentrales</taxon>
        <taxon>Prorocentraceae</taxon>
        <taxon>Prorocentrum</taxon>
    </lineage>
</organism>
<gene>
    <name evidence="2" type="ORF">PCOR1329_LOCUS22535</name>
</gene>
<feature type="non-terminal residue" evidence="2">
    <location>
        <position position="1"/>
    </location>
</feature>
<proteinExistence type="predicted"/>
<dbReference type="Proteomes" id="UP001189429">
    <property type="component" value="Unassembled WGS sequence"/>
</dbReference>
<keyword evidence="3" id="KW-1185">Reference proteome</keyword>
<comment type="caution">
    <text evidence="2">The sequence shown here is derived from an EMBL/GenBank/DDBJ whole genome shotgun (WGS) entry which is preliminary data.</text>
</comment>
<evidence type="ECO:0000256" key="1">
    <source>
        <dbReference type="SAM" id="MobiDB-lite"/>
    </source>
</evidence>
<evidence type="ECO:0000313" key="2">
    <source>
        <dbReference type="EMBL" id="CAK0821124.1"/>
    </source>
</evidence>
<feature type="region of interest" description="Disordered" evidence="1">
    <location>
        <begin position="1"/>
        <end position="60"/>
    </location>
</feature>
<reference evidence="2" key="1">
    <citation type="submission" date="2023-10" db="EMBL/GenBank/DDBJ databases">
        <authorList>
            <person name="Chen Y."/>
            <person name="Shah S."/>
            <person name="Dougan E. K."/>
            <person name="Thang M."/>
            <person name="Chan C."/>
        </authorList>
    </citation>
    <scope>NUCLEOTIDE SEQUENCE [LARGE SCALE GENOMIC DNA]</scope>
</reference>
<feature type="compositionally biased region" description="Low complexity" evidence="1">
    <location>
        <begin position="38"/>
        <end position="56"/>
    </location>
</feature>
<dbReference type="EMBL" id="CAUYUJ010007546">
    <property type="protein sequence ID" value="CAK0821124.1"/>
    <property type="molecule type" value="Genomic_DNA"/>
</dbReference>
<evidence type="ECO:0008006" key="4">
    <source>
        <dbReference type="Google" id="ProtNLM"/>
    </source>
</evidence>